<accession>A0ABN6A142</accession>
<dbReference type="Proteomes" id="UP000465812">
    <property type="component" value="Chromosome"/>
</dbReference>
<protein>
    <submittedName>
        <fullName evidence="2">Uncharacterized protein</fullName>
    </submittedName>
</protein>
<dbReference type="EMBL" id="AP022590">
    <property type="protein sequence ID" value="BBY36614.1"/>
    <property type="molecule type" value="Genomic_DNA"/>
</dbReference>
<evidence type="ECO:0000256" key="1">
    <source>
        <dbReference type="SAM" id="MobiDB-lite"/>
    </source>
</evidence>
<evidence type="ECO:0000313" key="3">
    <source>
        <dbReference type="Proteomes" id="UP000465812"/>
    </source>
</evidence>
<feature type="region of interest" description="Disordered" evidence="1">
    <location>
        <begin position="1"/>
        <end position="73"/>
    </location>
</feature>
<reference evidence="2 3" key="1">
    <citation type="journal article" date="2019" name="Emerg. Microbes Infect.">
        <title>Comprehensive subspecies identification of 175 nontuberculous mycobacteria species based on 7547 genomic profiles.</title>
        <authorList>
            <person name="Matsumoto Y."/>
            <person name="Kinjo T."/>
            <person name="Motooka D."/>
            <person name="Nabeya D."/>
            <person name="Jung N."/>
            <person name="Uechi K."/>
            <person name="Horii T."/>
            <person name="Iida T."/>
            <person name="Fujita J."/>
            <person name="Nakamura S."/>
        </authorList>
    </citation>
    <scope>NUCLEOTIDE SEQUENCE [LARGE SCALE GENOMIC DNA]</scope>
    <source>
        <strain evidence="2 3">JCM 18113</strain>
    </source>
</reference>
<keyword evidence="3" id="KW-1185">Reference proteome</keyword>
<organism evidence="2 3">
    <name type="scientific">Mycobacterium mantenii</name>
    <dbReference type="NCBI Taxonomy" id="560555"/>
    <lineage>
        <taxon>Bacteria</taxon>
        <taxon>Bacillati</taxon>
        <taxon>Actinomycetota</taxon>
        <taxon>Actinomycetes</taxon>
        <taxon>Mycobacteriales</taxon>
        <taxon>Mycobacteriaceae</taxon>
        <taxon>Mycobacterium</taxon>
        <taxon>Mycobacterium avium complex (MAC)</taxon>
    </lineage>
</organism>
<evidence type="ECO:0000313" key="2">
    <source>
        <dbReference type="EMBL" id="BBY36614.1"/>
    </source>
</evidence>
<proteinExistence type="predicted"/>
<gene>
    <name evidence="2" type="ORF">MMAN_07480</name>
</gene>
<sequence>MPPAQQFEANGSRRFDVAASSVTRQGKLHQGPNLQSPSVGDVKDIDPYRRPWPRHGADAHNGAAPDAAKRPTR</sequence>
<name>A0ABN6A142_MYCNT</name>